<feature type="compositionally biased region" description="Polar residues" evidence="1">
    <location>
        <begin position="37"/>
        <end position="49"/>
    </location>
</feature>
<evidence type="ECO:0000313" key="2">
    <source>
        <dbReference type="EMBL" id="PLW34585.1"/>
    </source>
</evidence>
<feature type="compositionally biased region" description="Polar residues" evidence="1">
    <location>
        <begin position="222"/>
        <end position="239"/>
    </location>
</feature>
<dbReference type="Proteomes" id="UP000235392">
    <property type="component" value="Unassembled WGS sequence"/>
</dbReference>
<name>A0A2N5UA21_9BASI</name>
<protein>
    <submittedName>
        <fullName evidence="2">Uncharacterized protein</fullName>
    </submittedName>
</protein>
<dbReference type="PANTHER" id="PTHR46579:SF1">
    <property type="entry name" value="F5_8 TYPE C DOMAIN-CONTAINING PROTEIN"/>
    <property type="match status" value="1"/>
</dbReference>
<gene>
    <name evidence="2" type="ORF">PCASD_19238</name>
</gene>
<sequence length="821" mass="91301">MAPSTLHRFAAPPLQIRPSYAAAVQGNVPTPDPTLPPRTSNRHPNNTVGSTTSPSSSQAISPVSQSEHRANWKAHNMGDSLIQFCTDVSIKTAAPLSSGRFSEHHNSPLDSSAKGKSSASGANPEIEPLVRCIPEDLTAFPSNTRKDYLLEFFDQNVAPLFANSSAASGAYPAAGESCDHLDTVPFYQFARWPHTGNLDVSVSVLNAPELQDRLARPARNTLAPSSSTDHNLPRSSSPAQSGNLSFGMFVNGINPYGNKQGGKHLSIFFIFLVCLTLPITHRFLSQNLYLVGIAPGPKEPSLTQTNWLLELLVEDLKELWSPGLAVPSTHCHPSGQHIHGMLMPFFADLPACRRTLGLAGHSSHAHMCSKCHLPKDEIHTFDLDLLPRRSNQNHQTLAISARDTNSYSARQKVFNTHGVLFSKLLELDYWSLINDHVIDPMHNLLLGVLAWHCRRFWKMTDRDKTEAAPPPRKVINLILDRVNTPQRRPPTPQTHESPSQENKGSAHTNADMNILNISFQSTNPGDHDYIPTDDVVDPPMAGAIFDSDFLAYINQRLAQIHIPTSISRMIPILGQASYGSLKADEWRNLFTIQLPLCLVPLWCSKDTFSQALLKKFCHLVSMVNLALKRTMTPNRIAQYRRHNRQNSPDVPLAPNHHMSLHIPECLERFGPVRAWWTVPFQRFMGQVIQSCNNGWIGELETTFLQTFMRATNLRALLEAGNLPPLLSLVVINVIGTDPLVSNYISSDRYQQLSLAEQNLYHPIHARYTPLKHHCNAGITYSTLQANPCNSVVKLNATFPDFHQFGVIENIFQHSYGLTNQA</sequence>
<feature type="region of interest" description="Disordered" evidence="1">
    <location>
        <begin position="98"/>
        <end position="122"/>
    </location>
</feature>
<accession>A0A2N5UA21</accession>
<feature type="region of interest" description="Disordered" evidence="1">
    <location>
        <begin position="20"/>
        <end position="69"/>
    </location>
</feature>
<dbReference type="AlphaFoldDB" id="A0A2N5UA21"/>
<dbReference type="InterPro" id="IPR004242">
    <property type="entry name" value="Transposase_21"/>
</dbReference>
<proteinExistence type="predicted"/>
<reference evidence="2 3" key="1">
    <citation type="submission" date="2017-11" db="EMBL/GenBank/DDBJ databases">
        <title>De novo assembly and phasing of dikaryotic genomes from two isolates of Puccinia coronata f. sp. avenae, the causal agent of oat crown rust.</title>
        <authorList>
            <person name="Miller M.E."/>
            <person name="Zhang Y."/>
            <person name="Omidvar V."/>
            <person name="Sperschneider J."/>
            <person name="Schwessinger B."/>
            <person name="Raley C."/>
            <person name="Palmer J.M."/>
            <person name="Garnica D."/>
            <person name="Upadhyaya N."/>
            <person name="Rathjen J."/>
            <person name="Taylor J.M."/>
            <person name="Park R.F."/>
            <person name="Dodds P.N."/>
            <person name="Hirsch C.D."/>
            <person name="Kianian S.F."/>
            <person name="Figueroa M."/>
        </authorList>
    </citation>
    <scope>NUCLEOTIDE SEQUENCE [LARGE SCALE GENOMIC DNA]</scope>
    <source>
        <strain evidence="2">12SD80</strain>
    </source>
</reference>
<dbReference type="Pfam" id="PF02992">
    <property type="entry name" value="Transposase_21"/>
    <property type="match status" value="1"/>
</dbReference>
<comment type="caution">
    <text evidence="2">The sequence shown here is derived from an EMBL/GenBank/DDBJ whole genome shotgun (WGS) entry which is preliminary data.</text>
</comment>
<dbReference type="PANTHER" id="PTHR46579">
    <property type="entry name" value="F5/8 TYPE C DOMAIN-CONTAINING PROTEIN-RELATED"/>
    <property type="match status" value="1"/>
</dbReference>
<dbReference type="EMBL" id="PGCI01000194">
    <property type="protein sequence ID" value="PLW34585.1"/>
    <property type="molecule type" value="Genomic_DNA"/>
</dbReference>
<evidence type="ECO:0000313" key="3">
    <source>
        <dbReference type="Proteomes" id="UP000235392"/>
    </source>
</evidence>
<feature type="compositionally biased region" description="Low complexity" evidence="1">
    <location>
        <begin position="111"/>
        <end position="122"/>
    </location>
</feature>
<feature type="region of interest" description="Disordered" evidence="1">
    <location>
        <begin position="481"/>
        <end position="507"/>
    </location>
</feature>
<feature type="compositionally biased region" description="Low complexity" evidence="1">
    <location>
        <begin position="50"/>
        <end position="65"/>
    </location>
</feature>
<evidence type="ECO:0000256" key="1">
    <source>
        <dbReference type="SAM" id="MobiDB-lite"/>
    </source>
</evidence>
<feature type="region of interest" description="Disordered" evidence="1">
    <location>
        <begin position="220"/>
        <end position="239"/>
    </location>
</feature>
<organism evidence="2 3">
    <name type="scientific">Puccinia coronata f. sp. avenae</name>
    <dbReference type="NCBI Taxonomy" id="200324"/>
    <lineage>
        <taxon>Eukaryota</taxon>
        <taxon>Fungi</taxon>
        <taxon>Dikarya</taxon>
        <taxon>Basidiomycota</taxon>
        <taxon>Pucciniomycotina</taxon>
        <taxon>Pucciniomycetes</taxon>
        <taxon>Pucciniales</taxon>
        <taxon>Pucciniaceae</taxon>
        <taxon>Puccinia</taxon>
    </lineage>
</organism>
<feature type="compositionally biased region" description="Polar residues" evidence="1">
    <location>
        <begin position="495"/>
        <end position="507"/>
    </location>
</feature>